<reference evidence="5" key="1">
    <citation type="submission" date="2015-10" db="EMBL/GenBank/DDBJ databases">
        <authorList>
            <person name="Gilbert D.G."/>
        </authorList>
    </citation>
    <scope>NUCLEOTIDE SEQUENCE</scope>
</reference>
<dbReference type="AlphaFoldDB" id="A0A160V724"/>
<name>A0A160V724_9ZZZZ</name>
<accession>A0A160V724</accession>
<dbReference type="PANTHER" id="PTHR44688">
    <property type="entry name" value="DNA-BINDING TRANSCRIPTIONAL ACTIVATOR DEVR_DOSR"/>
    <property type="match status" value="1"/>
</dbReference>
<dbReference type="InterPro" id="IPR016032">
    <property type="entry name" value="Sig_transdc_resp-reg_C-effctor"/>
</dbReference>
<dbReference type="SUPFAM" id="SSF46894">
    <property type="entry name" value="C-terminal effector domain of the bipartite response regulators"/>
    <property type="match status" value="1"/>
</dbReference>
<organism evidence="5">
    <name type="scientific">hydrothermal vent metagenome</name>
    <dbReference type="NCBI Taxonomy" id="652676"/>
    <lineage>
        <taxon>unclassified sequences</taxon>
        <taxon>metagenomes</taxon>
        <taxon>ecological metagenomes</taxon>
    </lineage>
</organism>
<evidence type="ECO:0000256" key="3">
    <source>
        <dbReference type="ARBA" id="ARBA00023163"/>
    </source>
</evidence>
<dbReference type="PANTHER" id="PTHR44688:SF25">
    <property type="entry name" value="HTH LUXR-TYPE DOMAIN-CONTAINING PROTEIN"/>
    <property type="match status" value="1"/>
</dbReference>
<dbReference type="Pfam" id="PF00196">
    <property type="entry name" value="GerE"/>
    <property type="match status" value="1"/>
</dbReference>
<keyword evidence="2" id="KW-0238">DNA-binding</keyword>
<dbReference type="GO" id="GO:0006355">
    <property type="term" value="P:regulation of DNA-templated transcription"/>
    <property type="evidence" value="ECO:0007669"/>
    <property type="project" value="InterPro"/>
</dbReference>
<protein>
    <recommendedName>
        <fullName evidence="4">HTH luxR-type domain-containing protein</fullName>
    </recommendedName>
</protein>
<dbReference type="InterPro" id="IPR036388">
    <property type="entry name" value="WH-like_DNA-bd_sf"/>
</dbReference>
<dbReference type="SMART" id="SM00421">
    <property type="entry name" value="HTH_LUXR"/>
    <property type="match status" value="1"/>
</dbReference>
<dbReference type="Gene3D" id="1.10.10.10">
    <property type="entry name" value="Winged helix-like DNA-binding domain superfamily/Winged helix DNA-binding domain"/>
    <property type="match status" value="1"/>
</dbReference>
<keyword evidence="3" id="KW-0804">Transcription</keyword>
<dbReference type="PRINTS" id="PR00038">
    <property type="entry name" value="HTHLUXR"/>
</dbReference>
<evidence type="ECO:0000256" key="2">
    <source>
        <dbReference type="ARBA" id="ARBA00023125"/>
    </source>
</evidence>
<proteinExistence type="predicted"/>
<gene>
    <name evidence="5" type="ORF">MGWOODY_Clf2605</name>
</gene>
<evidence type="ECO:0000256" key="1">
    <source>
        <dbReference type="ARBA" id="ARBA00023015"/>
    </source>
</evidence>
<keyword evidence="1" id="KW-0805">Transcription regulation</keyword>
<dbReference type="EMBL" id="FAXA01000105">
    <property type="protein sequence ID" value="CUV01609.1"/>
    <property type="molecule type" value="Genomic_DNA"/>
</dbReference>
<dbReference type="GO" id="GO:0003677">
    <property type="term" value="F:DNA binding"/>
    <property type="evidence" value="ECO:0007669"/>
    <property type="project" value="UniProtKB-KW"/>
</dbReference>
<sequence length="84" mass="9217">MLLEESLSISTELGMHPLMQSVRPLQERVSDRPVWASAYADGLAQREVEVLGLVTAGKIDQEIAEELFIGVNTVGNHLRSTKQG</sequence>
<evidence type="ECO:0000313" key="5">
    <source>
        <dbReference type="EMBL" id="CUV01609.1"/>
    </source>
</evidence>
<evidence type="ECO:0000259" key="4">
    <source>
        <dbReference type="SMART" id="SM00421"/>
    </source>
</evidence>
<dbReference type="InterPro" id="IPR000792">
    <property type="entry name" value="Tscrpt_reg_LuxR_C"/>
</dbReference>
<feature type="domain" description="HTH luxR-type" evidence="4">
    <location>
        <begin position="40"/>
        <end position="84"/>
    </location>
</feature>